<evidence type="ECO:0000313" key="2">
    <source>
        <dbReference type="Proteomes" id="UP000823388"/>
    </source>
</evidence>
<keyword evidence="2" id="KW-1185">Reference proteome</keyword>
<accession>A0A8T0T7K2</accession>
<gene>
    <name evidence="1" type="ORF">PVAP13_4NG114338</name>
</gene>
<dbReference type="EMBL" id="CM029044">
    <property type="protein sequence ID" value="KAG2605144.1"/>
    <property type="molecule type" value="Genomic_DNA"/>
</dbReference>
<proteinExistence type="predicted"/>
<evidence type="ECO:0000313" key="1">
    <source>
        <dbReference type="EMBL" id="KAG2605144.1"/>
    </source>
</evidence>
<reference evidence="1" key="1">
    <citation type="submission" date="2020-05" db="EMBL/GenBank/DDBJ databases">
        <title>WGS assembly of Panicum virgatum.</title>
        <authorList>
            <person name="Lovell J.T."/>
            <person name="Jenkins J."/>
            <person name="Shu S."/>
            <person name="Juenger T.E."/>
            <person name="Schmutz J."/>
        </authorList>
    </citation>
    <scope>NUCLEOTIDE SEQUENCE</scope>
    <source>
        <strain evidence="1">AP13</strain>
    </source>
</reference>
<sequence length="101" mass="11611">MVNVSDGKTCLFWDDLWLNKVHRIHYPQLFSFAKNTDISLHLVYNAEDLEDFLHLPLLPLAVSQLLEVARVLASSPATEDKDIWTYIWGAPFFPPTKLISI</sequence>
<comment type="caution">
    <text evidence="1">The sequence shown here is derived from an EMBL/GenBank/DDBJ whole genome shotgun (WGS) entry which is preliminary data.</text>
</comment>
<dbReference type="Proteomes" id="UP000823388">
    <property type="component" value="Chromosome 4N"/>
</dbReference>
<protein>
    <submittedName>
        <fullName evidence="1">Uncharacterized protein</fullName>
    </submittedName>
</protein>
<organism evidence="1 2">
    <name type="scientific">Panicum virgatum</name>
    <name type="common">Blackwell switchgrass</name>
    <dbReference type="NCBI Taxonomy" id="38727"/>
    <lineage>
        <taxon>Eukaryota</taxon>
        <taxon>Viridiplantae</taxon>
        <taxon>Streptophyta</taxon>
        <taxon>Embryophyta</taxon>
        <taxon>Tracheophyta</taxon>
        <taxon>Spermatophyta</taxon>
        <taxon>Magnoliopsida</taxon>
        <taxon>Liliopsida</taxon>
        <taxon>Poales</taxon>
        <taxon>Poaceae</taxon>
        <taxon>PACMAD clade</taxon>
        <taxon>Panicoideae</taxon>
        <taxon>Panicodae</taxon>
        <taxon>Paniceae</taxon>
        <taxon>Panicinae</taxon>
        <taxon>Panicum</taxon>
        <taxon>Panicum sect. Hiantes</taxon>
    </lineage>
</organism>
<name>A0A8T0T7K2_PANVG</name>
<dbReference type="AlphaFoldDB" id="A0A8T0T7K2"/>